<keyword evidence="2" id="KW-1185">Reference proteome</keyword>
<gene>
    <name evidence="1" type="ORF">BAE44_0006107</name>
</gene>
<sequence length="49" mass="5502">MRTTMLLVRQWEILIGQEGEALDAPGQLLSLVCIAESFTRHMNFGATRP</sequence>
<evidence type="ECO:0000313" key="1">
    <source>
        <dbReference type="EMBL" id="OEL32877.1"/>
    </source>
</evidence>
<comment type="caution">
    <text evidence="1">The sequence shown here is derived from an EMBL/GenBank/DDBJ whole genome shotgun (WGS) entry which is preliminary data.</text>
</comment>
<dbReference type="Proteomes" id="UP000095767">
    <property type="component" value="Unassembled WGS sequence"/>
</dbReference>
<reference evidence="1 2" key="1">
    <citation type="submission" date="2016-09" db="EMBL/GenBank/DDBJ databases">
        <title>The draft genome of Dichanthelium oligosanthes: A C3 panicoid grass species.</title>
        <authorList>
            <person name="Studer A.J."/>
            <person name="Schnable J.C."/>
            <person name="Brutnell T.P."/>
        </authorList>
    </citation>
    <scope>NUCLEOTIDE SEQUENCE [LARGE SCALE GENOMIC DNA]</scope>
    <source>
        <strain evidence="2">cv. Kellogg 1175</strain>
        <tissue evidence="1">Leaf</tissue>
    </source>
</reference>
<dbReference type="EMBL" id="LWDX02020267">
    <property type="protein sequence ID" value="OEL32877.1"/>
    <property type="molecule type" value="Genomic_DNA"/>
</dbReference>
<name>A0A1E5W675_9POAL</name>
<protein>
    <submittedName>
        <fullName evidence="1">Uncharacterized protein</fullName>
    </submittedName>
</protein>
<dbReference type="AlphaFoldDB" id="A0A1E5W675"/>
<evidence type="ECO:0000313" key="2">
    <source>
        <dbReference type="Proteomes" id="UP000095767"/>
    </source>
</evidence>
<organism evidence="1 2">
    <name type="scientific">Dichanthelium oligosanthes</name>
    <dbReference type="NCBI Taxonomy" id="888268"/>
    <lineage>
        <taxon>Eukaryota</taxon>
        <taxon>Viridiplantae</taxon>
        <taxon>Streptophyta</taxon>
        <taxon>Embryophyta</taxon>
        <taxon>Tracheophyta</taxon>
        <taxon>Spermatophyta</taxon>
        <taxon>Magnoliopsida</taxon>
        <taxon>Liliopsida</taxon>
        <taxon>Poales</taxon>
        <taxon>Poaceae</taxon>
        <taxon>PACMAD clade</taxon>
        <taxon>Panicoideae</taxon>
        <taxon>Panicodae</taxon>
        <taxon>Paniceae</taxon>
        <taxon>Dichantheliinae</taxon>
        <taxon>Dichanthelium</taxon>
    </lineage>
</organism>
<accession>A0A1E5W675</accession>
<proteinExistence type="predicted"/>